<evidence type="ECO:0000256" key="3">
    <source>
        <dbReference type="SAM" id="SignalP"/>
    </source>
</evidence>
<organism evidence="4 5">
    <name type="scientific">Mycobacteroides abscessus subsp. abscessus</name>
    <dbReference type="NCBI Taxonomy" id="1185650"/>
    <lineage>
        <taxon>Bacteria</taxon>
        <taxon>Bacillati</taxon>
        <taxon>Actinomycetota</taxon>
        <taxon>Actinomycetes</taxon>
        <taxon>Mycobacteriales</taxon>
        <taxon>Mycobacteriaceae</taxon>
        <taxon>Mycobacteroides</taxon>
        <taxon>Mycobacteroides abscessus</taxon>
    </lineage>
</organism>
<gene>
    <name evidence="4" type="ORF">SAMEA2070301_05609</name>
</gene>
<reference evidence="4 5" key="1">
    <citation type="submission" date="2016-11" db="EMBL/GenBank/DDBJ databases">
        <authorList>
            <consortium name="Pathogen Informatics"/>
        </authorList>
    </citation>
    <scope>NUCLEOTIDE SEQUENCE [LARGE SCALE GENOMIC DNA]</scope>
    <source>
        <strain evidence="4 5">104</strain>
    </source>
</reference>
<evidence type="ECO:0000256" key="1">
    <source>
        <dbReference type="SAM" id="MobiDB-lite"/>
    </source>
</evidence>
<feature type="compositionally biased region" description="Pro residues" evidence="1">
    <location>
        <begin position="160"/>
        <end position="173"/>
    </location>
</feature>
<feature type="transmembrane region" description="Helical" evidence="2">
    <location>
        <begin position="97"/>
        <end position="114"/>
    </location>
</feature>
<feature type="region of interest" description="Disordered" evidence="1">
    <location>
        <begin position="63"/>
        <end position="90"/>
    </location>
</feature>
<evidence type="ECO:0008006" key="6">
    <source>
        <dbReference type="Google" id="ProtNLM"/>
    </source>
</evidence>
<keyword evidence="2" id="KW-1133">Transmembrane helix</keyword>
<feature type="compositionally biased region" description="Low complexity" evidence="1">
    <location>
        <begin position="63"/>
        <end position="87"/>
    </location>
</feature>
<feature type="chain" id="PRO_5044200149" description="Transmembrane protein" evidence="3">
    <location>
        <begin position="18"/>
        <end position="186"/>
    </location>
</feature>
<keyword evidence="2" id="KW-0472">Membrane</keyword>
<proteinExistence type="predicted"/>
<dbReference type="RefSeq" id="WP_074293094.1">
    <property type="nucleotide sequence ID" value="NZ_FSHJ01000020.1"/>
</dbReference>
<evidence type="ECO:0000313" key="4">
    <source>
        <dbReference type="EMBL" id="SIC24893.1"/>
    </source>
</evidence>
<feature type="region of interest" description="Disordered" evidence="1">
    <location>
        <begin position="120"/>
        <end position="186"/>
    </location>
</feature>
<dbReference type="Proteomes" id="UP000185210">
    <property type="component" value="Unassembled WGS sequence"/>
</dbReference>
<evidence type="ECO:0000313" key="5">
    <source>
        <dbReference type="Proteomes" id="UP000185210"/>
    </source>
</evidence>
<name>A0AB38D7W7_9MYCO</name>
<dbReference type="EMBL" id="FSHM01000018">
    <property type="protein sequence ID" value="SIC24893.1"/>
    <property type="molecule type" value="Genomic_DNA"/>
</dbReference>
<protein>
    <recommendedName>
        <fullName evidence="6">Transmembrane protein</fullName>
    </recommendedName>
</protein>
<sequence>MNIRTFGAAVGVAAVLAAVPLTMLGTESDTGAGIPVAAAAPTTYYPGDPGYDDARQWERDLPTFTPYTPTHTVTVTPTTTTKPSPATKNEGGGGFPWWVWVLGTIAVLGGLIWWGTTLDGSAPRAARDDDDDDDDWDDAEDDAPALSYPAITSTSVSEPIPYPEPTPSVPMQPAPSGGSLMDRLGK</sequence>
<accession>A0AB38D7W7</accession>
<comment type="caution">
    <text evidence="4">The sequence shown here is derived from an EMBL/GenBank/DDBJ whole genome shotgun (WGS) entry which is preliminary data.</text>
</comment>
<keyword evidence="2" id="KW-0812">Transmembrane</keyword>
<feature type="signal peptide" evidence="3">
    <location>
        <begin position="1"/>
        <end position="17"/>
    </location>
</feature>
<feature type="compositionally biased region" description="Acidic residues" evidence="1">
    <location>
        <begin position="128"/>
        <end position="143"/>
    </location>
</feature>
<dbReference type="AlphaFoldDB" id="A0AB38D7W7"/>
<keyword evidence="3" id="KW-0732">Signal</keyword>
<evidence type="ECO:0000256" key="2">
    <source>
        <dbReference type="SAM" id="Phobius"/>
    </source>
</evidence>